<reference evidence="2 3" key="1">
    <citation type="submission" date="2023-01" db="EMBL/GenBank/DDBJ databases">
        <authorList>
            <person name="Whitehead M."/>
        </authorList>
    </citation>
    <scope>NUCLEOTIDE SEQUENCE [LARGE SCALE GENOMIC DNA]</scope>
</reference>
<dbReference type="EMBL" id="CARXXK010001098">
    <property type="protein sequence ID" value="CAI6373422.1"/>
    <property type="molecule type" value="Genomic_DNA"/>
</dbReference>
<proteinExistence type="predicted"/>
<organism evidence="2 3">
    <name type="scientific">Macrosiphum euphorbiae</name>
    <name type="common">potato aphid</name>
    <dbReference type="NCBI Taxonomy" id="13131"/>
    <lineage>
        <taxon>Eukaryota</taxon>
        <taxon>Metazoa</taxon>
        <taxon>Ecdysozoa</taxon>
        <taxon>Arthropoda</taxon>
        <taxon>Hexapoda</taxon>
        <taxon>Insecta</taxon>
        <taxon>Pterygota</taxon>
        <taxon>Neoptera</taxon>
        <taxon>Paraneoptera</taxon>
        <taxon>Hemiptera</taxon>
        <taxon>Sternorrhyncha</taxon>
        <taxon>Aphidomorpha</taxon>
        <taxon>Aphidoidea</taxon>
        <taxon>Aphididae</taxon>
        <taxon>Macrosiphini</taxon>
        <taxon>Macrosiphum</taxon>
    </lineage>
</organism>
<evidence type="ECO:0000256" key="1">
    <source>
        <dbReference type="SAM" id="MobiDB-lite"/>
    </source>
</evidence>
<dbReference type="Proteomes" id="UP001160148">
    <property type="component" value="Unassembled WGS sequence"/>
</dbReference>
<comment type="caution">
    <text evidence="2">The sequence shown here is derived from an EMBL/GenBank/DDBJ whole genome shotgun (WGS) entry which is preliminary data.</text>
</comment>
<feature type="region of interest" description="Disordered" evidence="1">
    <location>
        <begin position="24"/>
        <end position="56"/>
    </location>
</feature>
<dbReference type="AlphaFoldDB" id="A0AAV0Y146"/>
<keyword evidence="3" id="KW-1185">Reference proteome</keyword>
<name>A0AAV0Y146_9HEMI</name>
<sequence length="139" mass="15926">METRLFRHRFRSQQIKQVILGSENNNDHFQQQSSNDLLRAVPPTSDSGESKPTPVISNTNFDINSTLCTLLQQNQLLINRLLDRDHTPVGSETRFLTNPDGFYVMPDFHNTIQNISGVESRAQARDWLQSVQSVARLHH</sequence>
<gene>
    <name evidence="2" type="ORF">MEUPH1_LOCUS27178</name>
</gene>
<protein>
    <submittedName>
        <fullName evidence="2">Uncharacterized protein</fullName>
    </submittedName>
</protein>
<feature type="compositionally biased region" description="Polar residues" evidence="1">
    <location>
        <begin position="24"/>
        <end position="36"/>
    </location>
</feature>
<accession>A0AAV0Y146</accession>
<evidence type="ECO:0000313" key="2">
    <source>
        <dbReference type="EMBL" id="CAI6373422.1"/>
    </source>
</evidence>
<evidence type="ECO:0000313" key="3">
    <source>
        <dbReference type="Proteomes" id="UP001160148"/>
    </source>
</evidence>